<evidence type="ECO:0000256" key="6">
    <source>
        <dbReference type="ARBA" id="ARBA00022989"/>
    </source>
</evidence>
<accession>E0VB62</accession>
<dbReference type="Pfam" id="PF01769">
    <property type="entry name" value="MgtE"/>
    <property type="match status" value="1"/>
</dbReference>
<evidence type="ECO:0000256" key="9">
    <source>
        <dbReference type="SAM" id="MobiDB-lite"/>
    </source>
</evidence>
<evidence type="ECO:0000256" key="1">
    <source>
        <dbReference type="ARBA" id="ARBA00004141"/>
    </source>
</evidence>
<dbReference type="EMBL" id="DS235022">
    <property type="protein sequence ID" value="EEB10618.1"/>
    <property type="molecule type" value="Genomic_DNA"/>
</dbReference>
<feature type="transmembrane region" description="Helical" evidence="10">
    <location>
        <begin position="209"/>
        <end position="233"/>
    </location>
</feature>
<dbReference type="PANTHER" id="PTHR16228">
    <property type="entry name" value="DIVALENT CATION TRANSPORTER SOLUTE CARRIER FAMILY 41"/>
    <property type="match status" value="1"/>
</dbReference>
<name>E0VB62_PEDHC</name>
<dbReference type="CTD" id="8232894"/>
<evidence type="ECO:0000259" key="11">
    <source>
        <dbReference type="Pfam" id="PF01769"/>
    </source>
</evidence>
<comment type="subcellular location">
    <subcellularLocation>
        <location evidence="1">Membrane</location>
        <topology evidence="1">Multi-pass membrane protein</topology>
    </subcellularLocation>
</comment>
<dbReference type="InterPro" id="IPR006667">
    <property type="entry name" value="SLC41_membr_dom"/>
</dbReference>
<dbReference type="InterPro" id="IPR036739">
    <property type="entry name" value="SLC41_membr_dom_sf"/>
</dbReference>
<dbReference type="OMA" id="LGSAIHM"/>
<dbReference type="Gene3D" id="1.10.357.20">
    <property type="entry name" value="SLC41 divalent cation transporters, integral membrane domain"/>
    <property type="match status" value="1"/>
</dbReference>
<dbReference type="Proteomes" id="UP000009046">
    <property type="component" value="Unassembled WGS sequence"/>
</dbReference>
<dbReference type="GO" id="GO:0005886">
    <property type="term" value="C:plasma membrane"/>
    <property type="evidence" value="ECO:0007669"/>
    <property type="project" value="TreeGrafter"/>
</dbReference>
<evidence type="ECO:0000256" key="8">
    <source>
        <dbReference type="ARBA" id="ARBA00023136"/>
    </source>
</evidence>
<keyword evidence="5" id="KW-0460">Magnesium</keyword>
<dbReference type="PANTHER" id="PTHR16228:SF7">
    <property type="entry name" value="SLC41A_MGTE INTEGRAL MEMBRANE DOMAIN-CONTAINING PROTEIN"/>
    <property type="match status" value="1"/>
</dbReference>
<dbReference type="SUPFAM" id="SSF161093">
    <property type="entry name" value="MgtE membrane domain-like"/>
    <property type="match status" value="1"/>
</dbReference>
<proteinExistence type="inferred from homology"/>
<dbReference type="GeneID" id="8232894"/>
<evidence type="ECO:0000256" key="10">
    <source>
        <dbReference type="SAM" id="Phobius"/>
    </source>
</evidence>
<organism>
    <name type="scientific">Pediculus humanus subsp. corporis</name>
    <name type="common">Body louse</name>
    <dbReference type="NCBI Taxonomy" id="121224"/>
    <lineage>
        <taxon>Eukaryota</taxon>
        <taxon>Metazoa</taxon>
        <taxon>Ecdysozoa</taxon>
        <taxon>Arthropoda</taxon>
        <taxon>Hexapoda</taxon>
        <taxon>Insecta</taxon>
        <taxon>Pterygota</taxon>
        <taxon>Neoptera</taxon>
        <taxon>Paraneoptera</taxon>
        <taxon>Psocodea</taxon>
        <taxon>Troctomorpha</taxon>
        <taxon>Phthiraptera</taxon>
        <taxon>Anoplura</taxon>
        <taxon>Pediculidae</taxon>
        <taxon>Pediculus</taxon>
    </lineage>
</organism>
<feature type="transmembrane region" description="Helical" evidence="10">
    <location>
        <begin position="52"/>
        <end position="77"/>
    </location>
</feature>
<keyword evidence="3" id="KW-0813">Transport</keyword>
<reference evidence="12" key="1">
    <citation type="submission" date="2007-04" db="EMBL/GenBank/DDBJ databases">
        <title>Annotation of Pediculus humanus corporis strain USDA.</title>
        <authorList>
            <person name="Kirkness E."/>
            <person name="Hannick L."/>
            <person name="Hass B."/>
            <person name="Bruggner R."/>
            <person name="Lawson D."/>
            <person name="Bidwell S."/>
            <person name="Joardar V."/>
            <person name="Caler E."/>
            <person name="Walenz B."/>
            <person name="Inman J."/>
            <person name="Schobel S."/>
            <person name="Galinsky K."/>
            <person name="Amedeo P."/>
            <person name="Strausberg R."/>
        </authorList>
    </citation>
    <scope>NUCLEOTIDE SEQUENCE</scope>
    <source>
        <strain evidence="12">USDA</strain>
    </source>
</reference>
<gene>
    <name evidence="13" type="primary">8232894</name>
    <name evidence="12" type="ORF">Phum_PHUM052550</name>
</gene>
<dbReference type="HOGENOM" id="CLU_082606_0_0_1"/>
<keyword evidence="6 10" id="KW-1133">Transmembrane helix</keyword>
<dbReference type="FunFam" id="1.10.357.20:FF:000001">
    <property type="entry name" value="Solute carrier family 41 member 2"/>
    <property type="match status" value="1"/>
</dbReference>
<dbReference type="EMBL" id="AAZO01000620">
    <property type="status" value="NOT_ANNOTATED_CDS"/>
    <property type="molecule type" value="Genomic_DNA"/>
</dbReference>
<dbReference type="AlphaFoldDB" id="E0VB62"/>
<feature type="domain" description="SLC41A/MgtE integral membrane" evidence="11">
    <location>
        <begin position="94"/>
        <end position="227"/>
    </location>
</feature>
<protein>
    <recommendedName>
        <fullName evidence="11">SLC41A/MgtE integral membrane domain-containing protein</fullName>
    </recommendedName>
</protein>
<comment type="similarity">
    <text evidence="2">Belongs to the SLC41A transporter family.</text>
</comment>
<dbReference type="EMBL" id="AAZO01000621">
    <property type="status" value="NOT_ANNOTATED_CDS"/>
    <property type="molecule type" value="Genomic_DNA"/>
</dbReference>
<dbReference type="EnsemblMetazoa" id="PHUM052550-RA">
    <property type="protein sequence ID" value="PHUM052550-PA"/>
    <property type="gene ID" value="PHUM052550"/>
</dbReference>
<reference evidence="13" key="3">
    <citation type="submission" date="2021-02" db="UniProtKB">
        <authorList>
            <consortium name="EnsemblMetazoa"/>
        </authorList>
    </citation>
    <scope>IDENTIFICATION</scope>
    <source>
        <strain evidence="13">USDA</strain>
    </source>
</reference>
<dbReference type="VEuPathDB" id="VectorBase:PHUM052550"/>
<dbReference type="RefSeq" id="XP_002423356.1">
    <property type="nucleotide sequence ID" value="XM_002423311.1"/>
</dbReference>
<feature type="transmembrane region" description="Helical" evidence="10">
    <location>
        <begin position="170"/>
        <end position="197"/>
    </location>
</feature>
<feature type="transmembrane region" description="Helical" evidence="10">
    <location>
        <begin position="128"/>
        <end position="158"/>
    </location>
</feature>
<dbReference type="InterPro" id="IPR045349">
    <property type="entry name" value="SLC41A1-3"/>
</dbReference>
<sequence length="259" mass="27803">MGPQNEEKEISRLSNAGKQQQSSIQSTSPLPDVVVKVDGSQMPPSQRPPETFLSIGLQVLLPFLVAGMGMVGAGIYLDHSWPVFQNVSEIIILVPSLLGLKGNLEMTLASRLSTEANLGHMDDTKERWIMILGNLILVQCQAIVVGLLSSVVAVVMVAALRQQFNLTHTLMLCACSLITASVASLILGLITAAVISFSRFLNINPDNVATPIAASLGDITSLALLSWIASLLYESIVIGGYHRPSCDSVIFFCFYAGKF</sequence>
<feature type="compositionally biased region" description="Basic and acidic residues" evidence="9">
    <location>
        <begin position="1"/>
        <end position="11"/>
    </location>
</feature>
<reference evidence="12" key="2">
    <citation type="submission" date="2007-04" db="EMBL/GenBank/DDBJ databases">
        <title>The genome of the human body louse.</title>
        <authorList>
            <consortium name="The Human Body Louse Genome Consortium"/>
            <person name="Kirkness E."/>
            <person name="Walenz B."/>
            <person name="Hass B."/>
            <person name="Bruggner R."/>
            <person name="Strausberg R."/>
        </authorList>
    </citation>
    <scope>NUCLEOTIDE SEQUENCE</scope>
    <source>
        <strain evidence="12">USDA</strain>
    </source>
</reference>
<evidence type="ECO:0000256" key="7">
    <source>
        <dbReference type="ARBA" id="ARBA00023065"/>
    </source>
</evidence>
<keyword evidence="14" id="KW-1185">Reference proteome</keyword>
<keyword evidence="8 10" id="KW-0472">Membrane</keyword>
<evidence type="ECO:0000313" key="12">
    <source>
        <dbReference type="EMBL" id="EEB10618.1"/>
    </source>
</evidence>
<dbReference type="KEGG" id="phu:Phum_PHUM052550"/>
<evidence type="ECO:0000256" key="5">
    <source>
        <dbReference type="ARBA" id="ARBA00022842"/>
    </source>
</evidence>
<dbReference type="InParanoid" id="E0VB62"/>
<dbReference type="OrthoDB" id="5791097at2759"/>
<evidence type="ECO:0000256" key="3">
    <source>
        <dbReference type="ARBA" id="ARBA00022448"/>
    </source>
</evidence>
<dbReference type="STRING" id="121224.E0VB62"/>
<evidence type="ECO:0000313" key="14">
    <source>
        <dbReference type="Proteomes" id="UP000009046"/>
    </source>
</evidence>
<evidence type="ECO:0000313" key="13">
    <source>
        <dbReference type="EnsemblMetazoa" id="PHUM052550-PA"/>
    </source>
</evidence>
<feature type="region of interest" description="Disordered" evidence="9">
    <location>
        <begin position="1"/>
        <end position="45"/>
    </location>
</feature>
<dbReference type="eggNOG" id="KOG3788">
    <property type="taxonomic scope" value="Eukaryota"/>
</dbReference>
<keyword evidence="7" id="KW-0406">Ion transport</keyword>
<evidence type="ECO:0000256" key="2">
    <source>
        <dbReference type="ARBA" id="ARBA00009749"/>
    </source>
</evidence>
<evidence type="ECO:0000256" key="4">
    <source>
        <dbReference type="ARBA" id="ARBA00022692"/>
    </source>
</evidence>
<dbReference type="GO" id="GO:0008324">
    <property type="term" value="F:monoatomic cation transmembrane transporter activity"/>
    <property type="evidence" value="ECO:0007669"/>
    <property type="project" value="InterPro"/>
</dbReference>
<feature type="compositionally biased region" description="Polar residues" evidence="9">
    <location>
        <begin position="12"/>
        <end position="29"/>
    </location>
</feature>
<keyword evidence="4 10" id="KW-0812">Transmembrane</keyword>